<dbReference type="SMART" id="SM00744">
    <property type="entry name" value="RINGv"/>
    <property type="match status" value="1"/>
</dbReference>
<keyword evidence="9" id="KW-0833">Ubl conjugation pathway</keyword>
<keyword evidence="5" id="KW-0808">Transferase</keyword>
<dbReference type="AlphaFoldDB" id="A0A7N2L867"/>
<evidence type="ECO:0000256" key="15">
    <source>
        <dbReference type="SAM" id="MobiDB-lite"/>
    </source>
</evidence>
<evidence type="ECO:0000256" key="10">
    <source>
        <dbReference type="ARBA" id="ARBA00022833"/>
    </source>
</evidence>
<evidence type="ECO:0000256" key="8">
    <source>
        <dbReference type="ARBA" id="ARBA00022771"/>
    </source>
</evidence>
<feature type="region of interest" description="Disordered" evidence="15">
    <location>
        <begin position="65"/>
        <end position="104"/>
    </location>
</feature>
<evidence type="ECO:0000256" key="12">
    <source>
        <dbReference type="ARBA" id="ARBA00023136"/>
    </source>
</evidence>
<proteinExistence type="inferred from homology"/>
<comment type="catalytic activity">
    <reaction evidence="1">
        <text>S-ubiquitinyl-[E2 ubiquitin-conjugating enzyme]-L-cysteine + [acceptor protein]-L-lysine = [E2 ubiquitin-conjugating enzyme]-L-cysteine + N(6)-ubiquitinyl-[acceptor protein]-L-lysine.</text>
        <dbReference type="EC" id="2.3.2.27"/>
    </reaction>
</comment>
<dbReference type="Gene3D" id="3.30.40.10">
    <property type="entry name" value="Zinc/RING finger domain, C3HC4 (zinc finger)"/>
    <property type="match status" value="1"/>
</dbReference>
<dbReference type="InParanoid" id="A0A7N2L867"/>
<evidence type="ECO:0000256" key="9">
    <source>
        <dbReference type="ARBA" id="ARBA00022786"/>
    </source>
</evidence>
<evidence type="ECO:0000256" key="16">
    <source>
        <dbReference type="SAM" id="Phobius"/>
    </source>
</evidence>
<keyword evidence="8 14" id="KW-0863">Zinc-finger</keyword>
<evidence type="ECO:0000256" key="7">
    <source>
        <dbReference type="ARBA" id="ARBA00022723"/>
    </source>
</evidence>
<dbReference type="SMART" id="SM00184">
    <property type="entry name" value="RING"/>
    <property type="match status" value="1"/>
</dbReference>
<dbReference type="GO" id="GO:0061630">
    <property type="term" value="F:ubiquitin protein ligase activity"/>
    <property type="evidence" value="ECO:0007669"/>
    <property type="project" value="UniProtKB-EC"/>
</dbReference>
<evidence type="ECO:0000256" key="14">
    <source>
        <dbReference type="PROSITE-ProRule" id="PRU00175"/>
    </source>
</evidence>
<gene>
    <name evidence="18" type="primary">LOC115980871</name>
</gene>
<evidence type="ECO:0000256" key="1">
    <source>
        <dbReference type="ARBA" id="ARBA00000900"/>
    </source>
</evidence>
<reference evidence="18" key="2">
    <citation type="submission" date="2021-01" db="UniProtKB">
        <authorList>
            <consortium name="EnsemblPlants"/>
        </authorList>
    </citation>
    <scope>IDENTIFICATION</scope>
</reference>
<dbReference type="EMBL" id="LRBV02000003">
    <property type="status" value="NOT_ANNOTATED_CDS"/>
    <property type="molecule type" value="Genomic_DNA"/>
</dbReference>
<evidence type="ECO:0000256" key="3">
    <source>
        <dbReference type="ARBA" id="ARBA00004906"/>
    </source>
</evidence>
<evidence type="ECO:0000256" key="6">
    <source>
        <dbReference type="ARBA" id="ARBA00022692"/>
    </source>
</evidence>
<evidence type="ECO:0000256" key="5">
    <source>
        <dbReference type="ARBA" id="ARBA00022679"/>
    </source>
</evidence>
<dbReference type="InterPro" id="IPR013083">
    <property type="entry name" value="Znf_RING/FYVE/PHD"/>
</dbReference>
<dbReference type="OMA" id="CIEIHEG"/>
<feature type="compositionally biased region" description="Low complexity" evidence="15">
    <location>
        <begin position="87"/>
        <end position="104"/>
    </location>
</feature>
<dbReference type="FunFam" id="3.30.40.10:FF:000187">
    <property type="entry name" value="E3 ubiquitin-protein ligase ATL6"/>
    <property type="match status" value="1"/>
</dbReference>
<comment type="pathway">
    <text evidence="3">Protein modification; protein ubiquitination.</text>
</comment>
<evidence type="ECO:0000259" key="17">
    <source>
        <dbReference type="PROSITE" id="PS50089"/>
    </source>
</evidence>
<comment type="similarity">
    <text evidence="13">Belongs to the RING-type zinc finger family. ATL subfamily.</text>
</comment>
<reference evidence="18 19" key="1">
    <citation type="journal article" date="2016" name="G3 (Bethesda)">
        <title>First Draft Assembly and Annotation of the Genome of a California Endemic Oak Quercus lobata Nee (Fagaceae).</title>
        <authorList>
            <person name="Sork V.L."/>
            <person name="Fitz-Gibbon S.T."/>
            <person name="Puiu D."/>
            <person name="Crepeau M."/>
            <person name="Gugger P.F."/>
            <person name="Sherman R."/>
            <person name="Stevens K."/>
            <person name="Langley C.H."/>
            <person name="Pellegrini M."/>
            <person name="Salzberg S.L."/>
        </authorList>
    </citation>
    <scope>NUCLEOTIDE SEQUENCE [LARGE SCALE GENOMIC DNA]</scope>
    <source>
        <strain evidence="18 19">cv. SW786</strain>
    </source>
</reference>
<dbReference type="GO" id="GO:0008270">
    <property type="term" value="F:zinc ion binding"/>
    <property type="evidence" value="ECO:0007669"/>
    <property type="project" value="UniProtKB-KW"/>
</dbReference>
<evidence type="ECO:0000256" key="4">
    <source>
        <dbReference type="ARBA" id="ARBA00012483"/>
    </source>
</evidence>
<evidence type="ECO:0000313" key="19">
    <source>
        <dbReference type="Proteomes" id="UP000594261"/>
    </source>
</evidence>
<dbReference type="PANTHER" id="PTHR14155">
    <property type="entry name" value="RING FINGER DOMAIN-CONTAINING"/>
    <property type="match status" value="1"/>
</dbReference>
<dbReference type="PANTHER" id="PTHR14155:SF592">
    <property type="entry name" value="RING-H2 FINGER PROTEIN ATL57"/>
    <property type="match status" value="1"/>
</dbReference>
<feature type="domain" description="RING-type" evidence="17">
    <location>
        <begin position="133"/>
        <end position="175"/>
    </location>
</feature>
<keyword evidence="19" id="KW-1185">Reference proteome</keyword>
<dbReference type="InterPro" id="IPR011016">
    <property type="entry name" value="Znf_RING-CH"/>
</dbReference>
<dbReference type="EnsemblPlants" id="QL03p039421:mrna">
    <property type="protein sequence ID" value="QL03p039421:mrna:CDS:1"/>
    <property type="gene ID" value="QL03p039421"/>
</dbReference>
<evidence type="ECO:0000313" key="18">
    <source>
        <dbReference type="EnsemblPlants" id="QL03p039421:mrna:CDS:1"/>
    </source>
</evidence>
<dbReference type="GO" id="GO:0016020">
    <property type="term" value="C:membrane"/>
    <property type="evidence" value="ECO:0007669"/>
    <property type="project" value="UniProtKB-SubCell"/>
</dbReference>
<feature type="transmembrane region" description="Helical" evidence="16">
    <location>
        <begin position="39"/>
        <end position="58"/>
    </location>
</feature>
<dbReference type="EC" id="2.3.2.27" evidence="4"/>
<sequence length="204" mass="23257">MMITSFFKAMTSSWAAPPSLPQPITTCHDNNNNNNNPLAEFAFIALIIIIGILIRYICTRFKPSDDSDDFSETTQTQRRDHRRHLWPRNNNNNNSSSQPQRSVQRNHGLDPAIILALPVYSYHGDDAKYQVDCAICLSEFEEKEDVKAIPFCKHVFHPNCLEKWLSVQVTCPVCRGGVSARSDDQRRRSTSRSHDVCIEIHEGV</sequence>
<name>A0A7N2L867_QUELO</name>
<dbReference type="OrthoDB" id="1730639at2759"/>
<comment type="subcellular location">
    <subcellularLocation>
        <location evidence="2">Membrane</location>
        <topology evidence="2">Single-pass membrane protein</topology>
    </subcellularLocation>
</comment>
<accession>A0A7N2L867</accession>
<evidence type="ECO:0000256" key="13">
    <source>
        <dbReference type="ARBA" id="ARBA00024209"/>
    </source>
</evidence>
<dbReference type="InterPro" id="IPR053238">
    <property type="entry name" value="RING-H2_zinc_finger"/>
</dbReference>
<keyword evidence="10" id="KW-0862">Zinc</keyword>
<dbReference type="Pfam" id="PF13639">
    <property type="entry name" value="zf-RING_2"/>
    <property type="match status" value="1"/>
</dbReference>
<keyword evidence="11 16" id="KW-1133">Transmembrane helix</keyword>
<evidence type="ECO:0000256" key="2">
    <source>
        <dbReference type="ARBA" id="ARBA00004167"/>
    </source>
</evidence>
<dbReference type="RefSeq" id="XP_030958938.1">
    <property type="nucleotide sequence ID" value="XM_031103078.1"/>
</dbReference>
<dbReference type="KEGG" id="qlo:115980871"/>
<dbReference type="PROSITE" id="PS50089">
    <property type="entry name" value="ZF_RING_2"/>
    <property type="match status" value="1"/>
</dbReference>
<dbReference type="InterPro" id="IPR001841">
    <property type="entry name" value="Znf_RING"/>
</dbReference>
<dbReference type="GeneID" id="115980871"/>
<keyword evidence="12 16" id="KW-0472">Membrane</keyword>
<dbReference type="SUPFAM" id="SSF57850">
    <property type="entry name" value="RING/U-box"/>
    <property type="match status" value="1"/>
</dbReference>
<keyword evidence="6 16" id="KW-0812">Transmembrane</keyword>
<dbReference type="Gramene" id="QL03p039421:mrna">
    <property type="protein sequence ID" value="QL03p039421:mrna:CDS:1"/>
    <property type="gene ID" value="QL03p039421"/>
</dbReference>
<dbReference type="Proteomes" id="UP000594261">
    <property type="component" value="Chromosome 3"/>
</dbReference>
<protein>
    <recommendedName>
        <fullName evidence="4">RING-type E3 ubiquitin transferase</fullName>
        <ecNumber evidence="4">2.3.2.27</ecNumber>
    </recommendedName>
</protein>
<keyword evidence="7" id="KW-0479">Metal-binding</keyword>
<organism evidence="18 19">
    <name type="scientific">Quercus lobata</name>
    <name type="common">Valley oak</name>
    <dbReference type="NCBI Taxonomy" id="97700"/>
    <lineage>
        <taxon>Eukaryota</taxon>
        <taxon>Viridiplantae</taxon>
        <taxon>Streptophyta</taxon>
        <taxon>Embryophyta</taxon>
        <taxon>Tracheophyta</taxon>
        <taxon>Spermatophyta</taxon>
        <taxon>Magnoliopsida</taxon>
        <taxon>eudicotyledons</taxon>
        <taxon>Gunneridae</taxon>
        <taxon>Pentapetalae</taxon>
        <taxon>rosids</taxon>
        <taxon>fabids</taxon>
        <taxon>Fagales</taxon>
        <taxon>Fagaceae</taxon>
        <taxon>Quercus</taxon>
    </lineage>
</organism>
<evidence type="ECO:0000256" key="11">
    <source>
        <dbReference type="ARBA" id="ARBA00022989"/>
    </source>
</evidence>